<dbReference type="STRING" id="51642.NSMM_330029"/>
<dbReference type="CDD" id="cd08071">
    <property type="entry name" value="MPN_DUF2466"/>
    <property type="match status" value="1"/>
</dbReference>
<evidence type="ECO:0000313" key="7">
    <source>
        <dbReference type="EMBL" id="SCZ85009.1"/>
    </source>
</evidence>
<dbReference type="Pfam" id="PF04002">
    <property type="entry name" value="RadC"/>
    <property type="match status" value="1"/>
</dbReference>
<evidence type="ECO:0000256" key="1">
    <source>
        <dbReference type="ARBA" id="ARBA00022670"/>
    </source>
</evidence>
<reference evidence="7 8" key="1">
    <citation type="submission" date="2016-10" db="EMBL/GenBank/DDBJ databases">
        <authorList>
            <person name="de Groot N.N."/>
        </authorList>
    </citation>
    <scope>NUCLEOTIDE SEQUENCE [LARGE SCALE GENOMIC DNA]</scope>
    <source>
        <strain evidence="7">1</strain>
    </source>
</reference>
<evidence type="ECO:0000313" key="8">
    <source>
        <dbReference type="Proteomes" id="UP000198729"/>
    </source>
</evidence>
<protein>
    <submittedName>
        <fullName evidence="7">DNA repair protein RadC</fullName>
    </submittedName>
</protein>
<dbReference type="GO" id="GO:0008237">
    <property type="term" value="F:metallopeptidase activity"/>
    <property type="evidence" value="ECO:0007669"/>
    <property type="project" value="UniProtKB-KW"/>
</dbReference>
<dbReference type="InterPro" id="IPR025657">
    <property type="entry name" value="RadC_JAB"/>
</dbReference>
<keyword evidence="1" id="KW-0645">Protease</keyword>
<keyword evidence="2" id="KW-0479">Metal-binding</keyword>
<dbReference type="RefSeq" id="WP_218121001.1">
    <property type="nucleotide sequence ID" value="NZ_FMWO01000040.1"/>
</dbReference>
<proteinExistence type="predicted"/>
<dbReference type="InterPro" id="IPR001405">
    <property type="entry name" value="UPF0758"/>
</dbReference>
<accession>A0A1G5SF13</accession>
<dbReference type="Proteomes" id="UP000198729">
    <property type="component" value="Unassembled WGS sequence"/>
</dbReference>
<keyword evidence="8" id="KW-1185">Reference proteome</keyword>
<dbReference type="AlphaFoldDB" id="A0A1G5SF13"/>
<evidence type="ECO:0000256" key="2">
    <source>
        <dbReference type="ARBA" id="ARBA00022723"/>
    </source>
</evidence>
<dbReference type="InterPro" id="IPR020891">
    <property type="entry name" value="UPF0758_CS"/>
</dbReference>
<evidence type="ECO:0000256" key="3">
    <source>
        <dbReference type="ARBA" id="ARBA00022801"/>
    </source>
</evidence>
<evidence type="ECO:0000256" key="4">
    <source>
        <dbReference type="ARBA" id="ARBA00022833"/>
    </source>
</evidence>
<sequence>MKQFNQMSNIELLTLLVGEELASNLGTKYLSELFGFMNPRSVMVSSGEHHTYYHLHPNLGAAKELISRCFLEQMTSGESFSSPDVSKKWLCTMIGNLEHEVFWCLWLDSQHRLITAEEISRGTINQASVYPREIVKQALAVNAAAVILAHNHPSGLLDPSSADIQLTVGLKKTLDLVDVKLLDHIVIANSSGVSFAERGLL</sequence>
<dbReference type="EMBL" id="FMWO01000040">
    <property type="protein sequence ID" value="SCZ85009.1"/>
    <property type="molecule type" value="Genomic_DNA"/>
</dbReference>
<organism evidence="7 8">
    <name type="scientific">Nitrosomonas mobilis</name>
    <dbReference type="NCBI Taxonomy" id="51642"/>
    <lineage>
        <taxon>Bacteria</taxon>
        <taxon>Pseudomonadati</taxon>
        <taxon>Pseudomonadota</taxon>
        <taxon>Betaproteobacteria</taxon>
        <taxon>Nitrosomonadales</taxon>
        <taxon>Nitrosomonadaceae</taxon>
        <taxon>Nitrosomonas</taxon>
    </lineage>
</organism>
<gene>
    <name evidence="7" type="ORF">NSMM_330029</name>
</gene>
<keyword evidence="4" id="KW-0862">Zinc</keyword>
<dbReference type="PROSITE" id="PS01302">
    <property type="entry name" value="UPF0758"/>
    <property type="match status" value="1"/>
</dbReference>
<name>A0A1G5SF13_9PROT</name>
<evidence type="ECO:0000256" key="5">
    <source>
        <dbReference type="ARBA" id="ARBA00023049"/>
    </source>
</evidence>
<dbReference type="Gene3D" id="3.40.140.10">
    <property type="entry name" value="Cytidine Deaminase, domain 2"/>
    <property type="match status" value="1"/>
</dbReference>
<dbReference type="GO" id="GO:0046872">
    <property type="term" value="F:metal ion binding"/>
    <property type="evidence" value="ECO:0007669"/>
    <property type="project" value="UniProtKB-KW"/>
</dbReference>
<evidence type="ECO:0000259" key="6">
    <source>
        <dbReference type="PROSITE" id="PS50249"/>
    </source>
</evidence>
<feature type="domain" description="MPN" evidence="6">
    <location>
        <begin position="79"/>
        <end position="201"/>
    </location>
</feature>
<keyword evidence="5" id="KW-0482">Metalloprotease</keyword>
<dbReference type="NCBIfam" id="TIGR00608">
    <property type="entry name" value="radc"/>
    <property type="match status" value="1"/>
</dbReference>
<dbReference type="InterPro" id="IPR037518">
    <property type="entry name" value="MPN"/>
</dbReference>
<dbReference type="GO" id="GO:0006508">
    <property type="term" value="P:proteolysis"/>
    <property type="evidence" value="ECO:0007669"/>
    <property type="project" value="UniProtKB-KW"/>
</dbReference>
<keyword evidence="3" id="KW-0378">Hydrolase</keyword>
<dbReference type="PROSITE" id="PS50249">
    <property type="entry name" value="MPN"/>
    <property type="match status" value="1"/>
</dbReference>
<dbReference type="PANTHER" id="PTHR30471">
    <property type="entry name" value="DNA REPAIR PROTEIN RADC"/>
    <property type="match status" value="1"/>
</dbReference>
<dbReference type="PANTHER" id="PTHR30471:SF3">
    <property type="entry name" value="UPF0758 PROTEIN YEES-RELATED"/>
    <property type="match status" value="1"/>
</dbReference>